<evidence type="ECO:0000313" key="6">
    <source>
        <dbReference type="EMBL" id="KAG0265508.1"/>
    </source>
</evidence>
<keyword evidence="5" id="KW-1133">Transmembrane helix</keyword>
<feature type="transmembrane region" description="Helical" evidence="5">
    <location>
        <begin position="234"/>
        <end position="253"/>
    </location>
</feature>
<dbReference type="Proteomes" id="UP000807716">
    <property type="component" value="Unassembled WGS sequence"/>
</dbReference>
<evidence type="ECO:0000256" key="2">
    <source>
        <dbReference type="ARBA" id="ARBA00022630"/>
    </source>
</evidence>
<dbReference type="InterPro" id="IPR020946">
    <property type="entry name" value="Flavin_mOase-like"/>
</dbReference>
<dbReference type="PANTHER" id="PTHR42877">
    <property type="entry name" value="L-ORNITHINE N(5)-MONOOXYGENASE-RELATED"/>
    <property type="match status" value="1"/>
</dbReference>
<evidence type="ECO:0000313" key="7">
    <source>
        <dbReference type="Proteomes" id="UP000807716"/>
    </source>
</evidence>
<dbReference type="Gene3D" id="3.50.50.60">
    <property type="entry name" value="FAD/NAD(P)-binding domain"/>
    <property type="match status" value="3"/>
</dbReference>
<keyword evidence="5" id="KW-0812">Transmembrane</keyword>
<keyword evidence="4" id="KW-0560">Oxidoreductase</keyword>
<dbReference type="SUPFAM" id="SSF51905">
    <property type="entry name" value="FAD/NAD(P)-binding domain"/>
    <property type="match status" value="2"/>
</dbReference>
<name>A0A9P6QG33_9FUNG</name>
<dbReference type="OrthoDB" id="74360at2759"/>
<dbReference type="EMBL" id="JAAAJB010000115">
    <property type="protein sequence ID" value="KAG0265508.1"/>
    <property type="molecule type" value="Genomic_DNA"/>
</dbReference>
<comment type="similarity">
    <text evidence="1">Belongs to the FAD-binding monooxygenase family.</text>
</comment>
<comment type="caution">
    <text evidence="6">The sequence shown here is derived from an EMBL/GenBank/DDBJ whole genome shotgun (WGS) entry which is preliminary data.</text>
</comment>
<keyword evidence="3" id="KW-0274">FAD</keyword>
<sequence>MKKLTTAYQDGSTPTIAIIGSGVSGLCVAIQLQRLLHITSYTIFELDTEIGGTWSANTYPGASCDETAHTYNYTFAPNFEWSRPYAPQSEILEYLKATARTYNLYDKIKFQTRVVNMRWDEDRQKWTLHWRNEATGVEGDYVVDIVYSCTGLLRIPSIPEEFRDFKGPMWHSAQWDASVDLKDKRVAVVGCSASGIQIIPNVGREASHMTVYARSMPYILPWCNYRYSDAIKWAFRNVPLVHSLYTAFWYYAIDSNILLYYRLTWYSFIHRMIMYAVTWLYLFLSVRDKTLRKKMTPDYEIGSRRIVLTDDFFSTMQKPNVDLRTEKIVKVEGRSIELEDGSKQEFDVAILATGFGWVENYPPDTWFGRGGVDVAKSWGEDPLTYFGTTAPASPNHFMIWGPNSGIGHNSLTAIIEAQVNYTMLALSSMMENSLSVIEVKEEAAKAFLALIDRRFENHIFTNCRRPKFLNSRGRCAGFWCGSCTEFWWHLRRFDLSIYNTEPRIGNAAEVKPVPNGELKEV</sequence>
<keyword evidence="2" id="KW-0285">Flavoprotein</keyword>
<dbReference type="InterPro" id="IPR036188">
    <property type="entry name" value="FAD/NAD-bd_sf"/>
</dbReference>
<protein>
    <recommendedName>
        <fullName evidence="8">Monooxygenase</fullName>
    </recommendedName>
</protein>
<reference evidence="6" key="1">
    <citation type="journal article" date="2020" name="Fungal Divers.">
        <title>Resolving the Mortierellaceae phylogeny through synthesis of multi-gene phylogenetics and phylogenomics.</title>
        <authorList>
            <person name="Vandepol N."/>
            <person name="Liber J."/>
            <person name="Desiro A."/>
            <person name="Na H."/>
            <person name="Kennedy M."/>
            <person name="Barry K."/>
            <person name="Grigoriev I.V."/>
            <person name="Miller A.N."/>
            <person name="O'Donnell K."/>
            <person name="Stajich J.E."/>
            <person name="Bonito G."/>
        </authorList>
    </citation>
    <scope>NUCLEOTIDE SEQUENCE</scope>
    <source>
        <strain evidence="6">BC1065</strain>
    </source>
</reference>
<gene>
    <name evidence="6" type="ORF">DFQ27_000587</name>
</gene>
<dbReference type="AlphaFoldDB" id="A0A9P6QG33"/>
<evidence type="ECO:0000256" key="5">
    <source>
        <dbReference type="SAM" id="Phobius"/>
    </source>
</evidence>
<dbReference type="GO" id="GO:0050660">
    <property type="term" value="F:flavin adenine dinucleotide binding"/>
    <property type="evidence" value="ECO:0007669"/>
    <property type="project" value="InterPro"/>
</dbReference>
<dbReference type="GO" id="GO:0050661">
    <property type="term" value="F:NADP binding"/>
    <property type="evidence" value="ECO:0007669"/>
    <property type="project" value="InterPro"/>
</dbReference>
<dbReference type="GO" id="GO:0004499">
    <property type="term" value="F:N,N-dimethylaniline monooxygenase activity"/>
    <property type="evidence" value="ECO:0007669"/>
    <property type="project" value="InterPro"/>
</dbReference>
<evidence type="ECO:0000256" key="1">
    <source>
        <dbReference type="ARBA" id="ARBA00010139"/>
    </source>
</evidence>
<dbReference type="Pfam" id="PF00743">
    <property type="entry name" value="FMO-like"/>
    <property type="match status" value="1"/>
</dbReference>
<dbReference type="InterPro" id="IPR051209">
    <property type="entry name" value="FAD-bind_Monooxygenase_sf"/>
</dbReference>
<dbReference type="PANTHER" id="PTHR42877:SF4">
    <property type="entry name" value="FAD_NAD(P)-BINDING DOMAIN-CONTAINING PROTEIN-RELATED"/>
    <property type="match status" value="1"/>
</dbReference>
<evidence type="ECO:0000256" key="3">
    <source>
        <dbReference type="ARBA" id="ARBA00022827"/>
    </source>
</evidence>
<keyword evidence="5" id="KW-0472">Membrane</keyword>
<organism evidence="6 7">
    <name type="scientific">Actinomortierella ambigua</name>
    <dbReference type="NCBI Taxonomy" id="1343610"/>
    <lineage>
        <taxon>Eukaryota</taxon>
        <taxon>Fungi</taxon>
        <taxon>Fungi incertae sedis</taxon>
        <taxon>Mucoromycota</taxon>
        <taxon>Mortierellomycotina</taxon>
        <taxon>Mortierellomycetes</taxon>
        <taxon>Mortierellales</taxon>
        <taxon>Mortierellaceae</taxon>
        <taxon>Actinomortierella</taxon>
    </lineage>
</organism>
<keyword evidence="7" id="KW-1185">Reference proteome</keyword>
<evidence type="ECO:0000256" key="4">
    <source>
        <dbReference type="ARBA" id="ARBA00023002"/>
    </source>
</evidence>
<feature type="transmembrane region" description="Helical" evidence="5">
    <location>
        <begin position="265"/>
        <end position="284"/>
    </location>
</feature>
<accession>A0A9P6QG33</accession>
<proteinExistence type="inferred from homology"/>
<evidence type="ECO:0008006" key="8">
    <source>
        <dbReference type="Google" id="ProtNLM"/>
    </source>
</evidence>